<keyword evidence="3 5" id="KW-0808">Transferase</keyword>
<evidence type="ECO:0000256" key="4">
    <source>
        <dbReference type="NCBIfam" id="TIGR00152"/>
    </source>
</evidence>
<evidence type="ECO:0000313" key="6">
    <source>
        <dbReference type="Proteomes" id="UP001482513"/>
    </source>
</evidence>
<sequence length="202" mass="22020">MGQRIIGLTGGIATGKSTVSEYLARVHHLPVLDADIYARQAVEPGSAVLGAIANRYGASLLHPDGTLNRGALGEIVFNQPAEKAWLEQQIHPVVRQRFGEAMAELAEAPVVVQVIPLLFEANLADQVSEIWVVTCPFDRQRQRLMERNGLTAEQATARIQSQMPLADKVALADVVIDNSADLAALSRRVDEALQHTPEGFRR</sequence>
<dbReference type="NCBIfam" id="TIGR00152">
    <property type="entry name" value="dephospho-CoA kinase"/>
    <property type="match status" value="1"/>
</dbReference>
<keyword evidence="6" id="KW-1185">Reference proteome</keyword>
<keyword evidence="3" id="KW-0173">Coenzyme A biosynthesis</keyword>
<dbReference type="RefSeq" id="WP_190698218.1">
    <property type="nucleotide sequence ID" value="NZ_JAMPKX010000001.1"/>
</dbReference>
<keyword evidence="3" id="KW-0963">Cytoplasm</keyword>
<dbReference type="PROSITE" id="PS51219">
    <property type="entry name" value="DPCK"/>
    <property type="match status" value="1"/>
</dbReference>
<comment type="function">
    <text evidence="3">Catalyzes the phosphorylation of the 3'-hydroxyl group of dephosphocoenzyme A to form coenzyme A.</text>
</comment>
<gene>
    <name evidence="3 5" type="primary">coaE</name>
    <name evidence="5" type="ORF">NC992_01055</name>
</gene>
<keyword evidence="1 3" id="KW-0547">Nucleotide-binding</keyword>
<dbReference type="PANTHER" id="PTHR10695:SF46">
    <property type="entry name" value="BIFUNCTIONAL COENZYME A SYNTHASE-RELATED"/>
    <property type="match status" value="1"/>
</dbReference>
<feature type="binding site" evidence="3">
    <location>
        <begin position="13"/>
        <end position="18"/>
    </location>
    <ligand>
        <name>ATP</name>
        <dbReference type="ChEBI" id="CHEBI:30616"/>
    </ligand>
</feature>
<comment type="similarity">
    <text evidence="3">Belongs to the CoaE family.</text>
</comment>
<dbReference type="EMBL" id="JAMPKX010000001">
    <property type="protein sequence ID" value="MEP0945449.1"/>
    <property type="molecule type" value="Genomic_DNA"/>
</dbReference>
<keyword evidence="2 3" id="KW-0067">ATP-binding</keyword>
<dbReference type="SUPFAM" id="SSF52540">
    <property type="entry name" value="P-loop containing nucleoside triphosphate hydrolases"/>
    <property type="match status" value="1"/>
</dbReference>
<evidence type="ECO:0000313" key="5">
    <source>
        <dbReference type="EMBL" id="MEP0945449.1"/>
    </source>
</evidence>
<dbReference type="InterPro" id="IPR001977">
    <property type="entry name" value="Depp_CoAkinase"/>
</dbReference>
<evidence type="ECO:0000256" key="2">
    <source>
        <dbReference type="ARBA" id="ARBA00022840"/>
    </source>
</evidence>
<keyword evidence="3 5" id="KW-0418">Kinase</keyword>
<dbReference type="InterPro" id="IPR027417">
    <property type="entry name" value="P-loop_NTPase"/>
</dbReference>
<dbReference type="GO" id="GO:0004140">
    <property type="term" value="F:dephospho-CoA kinase activity"/>
    <property type="evidence" value="ECO:0007669"/>
    <property type="project" value="UniProtKB-EC"/>
</dbReference>
<dbReference type="Gene3D" id="3.40.50.300">
    <property type="entry name" value="P-loop containing nucleotide triphosphate hydrolases"/>
    <property type="match status" value="1"/>
</dbReference>
<evidence type="ECO:0000256" key="1">
    <source>
        <dbReference type="ARBA" id="ARBA00022741"/>
    </source>
</evidence>
<comment type="caution">
    <text evidence="5">The sequence shown here is derived from an EMBL/GenBank/DDBJ whole genome shotgun (WGS) entry which is preliminary data.</text>
</comment>
<reference evidence="5 6" key="1">
    <citation type="submission" date="2022-04" db="EMBL/GenBank/DDBJ databases">
        <title>Positive selection, recombination, and allopatry shape intraspecific diversity of widespread and dominant cyanobacteria.</title>
        <authorList>
            <person name="Wei J."/>
            <person name="Shu W."/>
            <person name="Hu C."/>
        </authorList>
    </citation>
    <scope>NUCLEOTIDE SEQUENCE [LARGE SCALE GENOMIC DNA]</scope>
    <source>
        <strain evidence="5 6">DQ-A4</strain>
    </source>
</reference>
<protein>
    <recommendedName>
        <fullName evidence="3 4">Dephospho-CoA kinase</fullName>
        <ecNumber evidence="3 4">2.7.1.24</ecNumber>
    </recommendedName>
    <alternativeName>
        <fullName evidence="3">Dephosphocoenzyme A kinase</fullName>
    </alternativeName>
</protein>
<comment type="subcellular location">
    <subcellularLocation>
        <location evidence="3">Cytoplasm</location>
    </subcellularLocation>
</comment>
<comment type="pathway">
    <text evidence="3">Cofactor biosynthesis; coenzyme A biosynthesis; CoA from (R)-pantothenate: step 5/5.</text>
</comment>
<dbReference type="EC" id="2.7.1.24" evidence="3 4"/>
<organism evidence="5 6">
    <name type="scientific">Leptolyngbya subtilissima DQ-A4</name>
    <dbReference type="NCBI Taxonomy" id="2933933"/>
    <lineage>
        <taxon>Bacteria</taxon>
        <taxon>Bacillati</taxon>
        <taxon>Cyanobacteriota</taxon>
        <taxon>Cyanophyceae</taxon>
        <taxon>Leptolyngbyales</taxon>
        <taxon>Leptolyngbyaceae</taxon>
        <taxon>Leptolyngbya group</taxon>
        <taxon>Leptolyngbya</taxon>
    </lineage>
</organism>
<dbReference type="CDD" id="cd02022">
    <property type="entry name" value="DPCK"/>
    <property type="match status" value="1"/>
</dbReference>
<evidence type="ECO:0000256" key="3">
    <source>
        <dbReference type="HAMAP-Rule" id="MF_00376"/>
    </source>
</evidence>
<name>A0ABV0JY55_9CYAN</name>
<dbReference type="PANTHER" id="PTHR10695">
    <property type="entry name" value="DEPHOSPHO-COA KINASE-RELATED"/>
    <property type="match status" value="1"/>
</dbReference>
<accession>A0ABV0JY55</accession>
<dbReference type="Pfam" id="PF01121">
    <property type="entry name" value="CoaE"/>
    <property type="match status" value="1"/>
</dbReference>
<proteinExistence type="inferred from homology"/>
<comment type="catalytic activity">
    <reaction evidence="3">
        <text>3'-dephospho-CoA + ATP = ADP + CoA + H(+)</text>
        <dbReference type="Rhea" id="RHEA:18245"/>
        <dbReference type="ChEBI" id="CHEBI:15378"/>
        <dbReference type="ChEBI" id="CHEBI:30616"/>
        <dbReference type="ChEBI" id="CHEBI:57287"/>
        <dbReference type="ChEBI" id="CHEBI:57328"/>
        <dbReference type="ChEBI" id="CHEBI:456216"/>
        <dbReference type="EC" id="2.7.1.24"/>
    </reaction>
</comment>
<dbReference type="HAMAP" id="MF_00376">
    <property type="entry name" value="Dephospho_CoA_kinase"/>
    <property type="match status" value="1"/>
</dbReference>
<dbReference type="Proteomes" id="UP001482513">
    <property type="component" value="Unassembled WGS sequence"/>
</dbReference>